<evidence type="ECO:0000259" key="5">
    <source>
        <dbReference type="Pfam" id="PF05424"/>
    </source>
</evidence>
<evidence type="ECO:0000313" key="11">
    <source>
        <dbReference type="Proteomes" id="UP000240500"/>
    </source>
</evidence>
<dbReference type="InterPro" id="IPR029211">
    <property type="entry name" value="PfEMP1_ATS"/>
</dbReference>
<evidence type="ECO:0000259" key="6">
    <source>
        <dbReference type="Pfam" id="PF15445"/>
    </source>
</evidence>
<evidence type="ECO:0000313" key="10">
    <source>
        <dbReference type="EMBL" id="SOV76307.1"/>
    </source>
</evidence>
<keyword evidence="3" id="KW-0812">Transmembrane</keyword>
<accession>A0A2P9D5M9</accession>
<feature type="compositionally biased region" description="Low complexity" evidence="2">
    <location>
        <begin position="2019"/>
        <end position="2038"/>
    </location>
</feature>
<feature type="region of interest" description="Disordered" evidence="2">
    <location>
        <begin position="1158"/>
        <end position="1188"/>
    </location>
</feature>
<dbReference type="Gene3D" id="1.20.58.830">
    <property type="match status" value="2"/>
</dbReference>
<feature type="compositionally biased region" description="Polar residues" evidence="2">
    <location>
        <begin position="1979"/>
        <end position="1995"/>
    </location>
</feature>
<evidence type="ECO:0000259" key="8">
    <source>
        <dbReference type="Pfam" id="PF18562"/>
    </source>
</evidence>
<reference evidence="10 11" key="1">
    <citation type="submission" date="2016-09" db="EMBL/GenBank/DDBJ databases">
        <authorList>
            <consortium name="Pathogen Informatics"/>
        </authorList>
    </citation>
    <scope>NUCLEOTIDE SEQUENCE [LARGE SCALE GENOMIC DNA]</scope>
</reference>
<dbReference type="InterPro" id="IPR008602">
    <property type="entry name" value="Duffy-antigen-binding"/>
</dbReference>
<feature type="coiled-coil region" evidence="1">
    <location>
        <begin position="387"/>
        <end position="449"/>
    </location>
</feature>
<proteinExistence type="predicted"/>
<evidence type="ECO:0000259" key="4">
    <source>
        <dbReference type="Pfam" id="PF03011"/>
    </source>
</evidence>
<dbReference type="InterPro" id="IPR029210">
    <property type="entry name" value="PfEMP1_NTS"/>
</dbReference>
<dbReference type="Gene3D" id="1.10.1900.40">
    <property type="entry name" value="Acidic terminal segments, variant surface antigen of PfEMP1"/>
    <property type="match status" value="2"/>
</dbReference>
<evidence type="ECO:0000259" key="9">
    <source>
        <dbReference type="Pfam" id="PF22672"/>
    </source>
</evidence>
<dbReference type="SUPFAM" id="SSF140924">
    <property type="entry name" value="Duffy binding domain-like"/>
    <property type="match status" value="4"/>
</dbReference>
<feature type="region of interest" description="Disordered" evidence="2">
    <location>
        <begin position="2018"/>
        <end position="2042"/>
    </location>
</feature>
<feature type="compositionally biased region" description="Basic residues" evidence="2">
    <location>
        <begin position="1823"/>
        <end position="1833"/>
    </location>
</feature>
<dbReference type="VEuPathDB" id="PlasmoDB:PRG01_0414300"/>
<dbReference type="InterPro" id="IPR044932">
    <property type="entry name" value="PfEMP1_ATS_sf"/>
</dbReference>
<dbReference type="VEuPathDB" id="PlasmoDB:PRCDC_0003500"/>
<dbReference type="GO" id="GO:0016020">
    <property type="term" value="C:membrane"/>
    <property type="evidence" value="ECO:0007669"/>
    <property type="project" value="InterPro"/>
</dbReference>
<keyword evidence="3" id="KW-1133">Transmembrane helix</keyword>
<dbReference type="Pfam" id="PF05424">
    <property type="entry name" value="Duffy_binding"/>
    <property type="match status" value="2"/>
</dbReference>
<feature type="compositionally biased region" description="Acidic residues" evidence="2">
    <location>
        <begin position="1710"/>
        <end position="1719"/>
    </location>
</feature>
<dbReference type="Pfam" id="PF15447">
    <property type="entry name" value="NTS"/>
    <property type="match status" value="1"/>
</dbReference>
<feature type="compositionally biased region" description="Basic and acidic residues" evidence="2">
    <location>
        <begin position="2220"/>
        <end position="2232"/>
    </location>
</feature>
<feature type="compositionally biased region" description="Basic and acidic residues" evidence="2">
    <location>
        <begin position="846"/>
        <end position="860"/>
    </location>
</feature>
<dbReference type="InterPro" id="IPR004258">
    <property type="entry name" value="DBL"/>
</dbReference>
<dbReference type="InterPro" id="IPR041480">
    <property type="entry name" value="CIDR1_gamma"/>
</dbReference>
<feature type="domain" description="Duffy-antigen binding" evidence="5">
    <location>
        <begin position="868"/>
        <end position="1223"/>
    </location>
</feature>
<feature type="compositionally biased region" description="Basic and acidic residues" evidence="2">
    <location>
        <begin position="1736"/>
        <end position="1762"/>
    </location>
</feature>
<dbReference type="Pfam" id="PF03011">
    <property type="entry name" value="PFEMP"/>
    <property type="match status" value="2"/>
</dbReference>
<dbReference type="Gene3D" id="1.20.1310.20">
    <property type="entry name" value="Duffy-antigen binding domain"/>
    <property type="match status" value="2"/>
</dbReference>
<sequence length="2353" mass="268076">MAPPQRASAKEIDYSEINDAKDLLDKIGEKVYDKLHNDALGRSKNKLHGRLSKARFSDNSKVTSNNPCNLNYNYDTNVSWGVINPCKHKSLERFSEVSGGECDNSKIKDSKNDKVGACAPFRRLHVCDRNLEQIQPNEINKTEAKHNLLVDVCIAAKFEGQSIKGYYPQYQNKYKDSQSQMCTMLARSFADIGDIIRGRDLFHGYNETDKAQKRKLENNLRKIFSEIHNSLDNSIKSNYNDDKSGNYFKLREDWWNANRLDVWKALTCDAPAGAQYFRATCNRADPKTQSVTPTHCRCTIQDVPTFFDYVPQYLRWFEEWAEDFCRKRKYKLEMLEKQCRLKEENEEKYCDRNGYDCTKTIRGKGILVPNSDCNDCSFSCTRFVNWIDNQKEEFEKQRNKYADEIKKWDGTTVQTADGKINNIYEKEFYTELTKNYKDVEKFLQKLNNETICKKTNKEKKEEASPVDFTNDKTEKTFDHKLYCDTCPWCAKKVRVHGEWTNEEYPDQCPIQTISAHDNKESTDITILTPDRGKSIILDKYSKLCNDHEKKETETWKCHYERRKVDEEGSGNDYCVLQDNNKDKPQHRTIKPYETLFEGWLSEMLEDSKKWRNQHSQCINNKETTKCQDGCKTTCKCFLKWVQEKKKEWKIMEESFDKQKNTDDLSLYEILQSYLDVLFENKIEEAYGDEEEVEELKRKLPKLQEYRGPDTVHSQFTVDVLLQHEEDIATKCLENNKEDKCPDRDPREFARSDSHGEQQPPKIPRITTKDAEESEEEEEDTTQDTEDTVTETSSQPKDDFDVCPIVKTALEDKKNLDAACSLKYGPNAPTSWKCIPTGSDVAATDSESGRRMAKRGAEKSDSSSSSGAICVPPRRRKLYVGGLTKWATSDEATKGSKSQDGALQTEAGGSSSESSGSANGTAEGSRGTASEAEGGSANGDQQSSSSTSSPSTNLRDGLLEAFIESAAVETFFLWDRYKKEWYHKNKPQNELVGAYPNGPRGGHGTRDSGAHGPFSNMGNGMSALPVAIAGVGQPHLQATQLRTPLLQLESSGQPQRPVLLNGVLDDQLGNLSGENLTPNDPSNLSSGNIPPDFLRQMFYTIADYRDILVRGGNNTSDSGSEKDGDGSSNHDRNIVLEASGNDQKAAMVKIQEELKKFFQNSGNPENSGNDQSLSGSPHSTGVQTPSTSDKLTQWWSNNAEHIWNGMICALTYKDNSEIEAKGDHAKTISQDGTLKTELYDKNTKPDGKYHYNKVEVKDEEEGGERKNDTIPPPTLKNFVLRPPFFRYLEEWGENFCKKRTEMLEKIKYECRSTTNSGHQYCSGDGYDCTGEANYRNENFADLNCHGCGEECMKYKKWIDQKFEEYHNQKNKYNEEHGKLTSGGNCSGKSSGDDKKFCEQIRQHTTVDLFLKALKNCSNDQSDGEQGDEEKNKIDFDNPPNMFNPSTYCKACPIYGVKCNGTGVCQNNPENKENTAQGEKTVIDILINDGSTDGIDEQLKNCFKKYSLFKGLSKHGWKCQKKNGVDQCNLTNTVNETYFDKDIVFNEFFQRWLRYFVHDYNKFKDKIHRCIKKEKEDGKVDQCIIGCKNKCKCVKTWLEIKGKEWETIKKYYKENLKISDQDIASRIRSYFVENIYFDKDYKKAQEVVEKPCEKQQLWGCTGKNLKEGDDGKNCDMGDFITNLIKKLQEKATTCAEEHKENSGKKCTPPDNTLDDEEEEQNQVEKGKVANKAPTFCNIEEKKPENDVHDDECKAADNSVPKDDSEKEEENDKGDGGENNDPSPAPSSGDEGNPEQTPVLKPEEEAPPQEQALAPKGPVIPERRPAVVKKKQRARERRNPQVEQPYLSKPLFDAMLYNTLAWCIGIGITGLIYWFIKKKPKRPVDLFSVLEIPQNDYGMPTLKSKNRYIPYKSAQYRGKRYIYIEGDSSGDEKYAFMSDTTDVTSSESEYEEFDINDIYVPGSPKYKTLIEVVLEPSKRDTTNTPNDISSGDTPTNKFTDNELNELKQNFISNMLQNEKNDIPNNNISATIPTNTNNTTPSHNKLDQKPFIMSIHDRNLLSGEEYSYDMSTNSDNNDLYSGIYPTSDNRGSYSDKNGPYSDKHYPYSGIDLINDALSGDNHDIYNELLKRKENELFGTNHRKHTTTNRFAKPTNSDPIINQLDLFHKWLDRHRDMCELWDKNKKEELLDKLKEEWNKDNNNSGNKNSNIPSNIPNSDIQTSDIHSRKLSDMHSGKLSDIPSGKLSGIPSDNNIDSDIHPSDIPSGKLSDILSDNNIHSDIPHVLNSDVSIQIHMDNNQVDDNIYLDTYPDKYIVDNINPVDENPTNPNPNHVQIQMSVKNTQMMEDKYPIGDVWDI</sequence>
<feature type="region of interest" description="Disordered" evidence="2">
    <location>
        <begin position="735"/>
        <end position="799"/>
    </location>
</feature>
<organism evidence="10 11">
    <name type="scientific">Plasmodium reichenowi</name>
    <dbReference type="NCBI Taxonomy" id="5854"/>
    <lineage>
        <taxon>Eukaryota</taxon>
        <taxon>Sar</taxon>
        <taxon>Alveolata</taxon>
        <taxon>Apicomplexa</taxon>
        <taxon>Aconoidasida</taxon>
        <taxon>Haemosporida</taxon>
        <taxon>Plasmodiidae</taxon>
        <taxon>Plasmodium</taxon>
        <taxon>Plasmodium (Laverania)</taxon>
    </lineage>
</organism>
<feature type="region of interest" description="Disordered" evidence="2">
    <location>
        <begin position="1111"/>
        <end position="1132"/>
    </location>
</feature>
<feature type="compositionally biased region" description="Low complexity" evidence="2">
    <location>
        <begin position="2195"/>
        <end position="2214"/>
    </location>
</feature>
<dbReference type="OrthoDB" id="10564068at2759"/>
<feature type="domain" description="Duffy-binding-like" evidence="4">
    <location>
        <begin position="1546"/>
        <end position="1699"/>
    </location>
</feature>
<feature type="domain" description="Duffy-antigen binding" evidence="5">
    <location>
        <begin position="116"/>
        <end position="315"/>
    </location>
</feature>
<dbReference type="FunFam" id="1.20.1310.20:FF:000001">
    <property type="entry name" value="Erythrocyte membrane protein 1, PfEMP1"/>
    <property type="match status" value="1"/>
</dbReference>
<feature type="region of interest" description="Disordered" evidence="2">
    <location>
        <begin position="2192"/>
        <end position="2263"/>
    </location>
</feature>
<feature type="domain" description="Plasmodium falciparum erythrocyte membrane protein 1 acidic terminal segment" evidence="6">
    <location>
        <begin position="1856"/>
        <end position="2314"/>
    </location>
</feature>
<dbReference type="FunFam" id="1.20.58.830:FF:000005">
    <property type="entry name" value="Erythrocyte membrane protein 1, PfEMP1"/>
    <property type="match status" value="1"/>
</dbReference>
<gene>
    <name evidence="10" type="ORF">PRG01_0414300</name>
</gene>
<feature type="region of interest" description="Disordered" evidence="2">
    <location>
        <begin position="834"/>
        <end position="870"/>
    </location>
</feature>
<name>A0A2P9D5M9_PLARE</name>
<dbReference type="Proteomes" id="UP000240500">
    <property type="component" value="Chromosome 4"/>
</dbReference>
<feature type="transmembrane region" description="Helical" evidence="3">
    <location>
        <begin position="1852"/>
        <end position="1873"/>
    </location>
</feature>
<evidence type="ECO:0000256" key="2">
    <source>
        <dbReference type="SAM" id="MobiDB-lite"/>
    </source>
</evidence>
<feature type="region of interest" description="Disordered" evidence="2">
    <location>
        <begin position="888"/>
        <end position="952"/>
    </location>
</feature>
<feature type="domain" description="Plasmodium falciparum erythrocyte membrane protein-1 N-terminal segment" evidence="7">
    <location>
        <begin position="19"/>
        <end position="55"/>
    </location>
</feature>
<feature type="domain" description="Duffy-binding-like" evidence="9">
    <location>
        <begin position="319"/>
        <end position="480"/>
    </location>
</feature>
<evidence type="ECO:0000259" key="7">
    <source>
        <dbReference type="Pfam" id="PF15447"/>
    </source>
</evidence>
<feature type="domain" description="Cysteine-rich interdomain region 1 gamma" evidence="8">
    <location>
        <begin position="1479"/>
        <end position="1530"/>
    </location>
</feature>
<feature type="region of interest" description="Disordered" evidence="2">
    <location>
        <begin position="1417"/>
        <end position="1436"/>
    </location>
</feature>
<dbReference type="EMBL" id="LT969567">
    <property type="protein sequence ID" value="SOV76307.1"/>
    <property type="molecule type" value="Genomic_DNA"/>
</dbReference>
<protein>
    <submittedName>
        <fullName evidence="10">Erythrocyte membrane protein 1, PfEMP1, putative</fullName>
    </submittedName>
</protein>
<dbReference type="Pfam" id="PF18562">
    <property type="entry name" value="CIDR1_gamma"/>
    <property type="match status" value="1"/>
</dbReference>
<feature type="region of interest" description="Disordered" evidence="2">
    <location>
        <begin position="1693"/>
        <end position="1839"/>
    </location>
</feature>
<dbReference type="Gene3D" id="1.20.58.1930">
    <property type="match status" value="2"/>
</dbReference>
<feature type="domain" description="Duffy-binding-like" evidence="9">
    <location>
        <begin position="1289"/>
        <end position="1444"/>
    </location>
</feature>
<dbReference type="Pfam" id="PF22672">
    <property type="entry name" value="DBL_C"/>
    <property type="match status" value="2"/>
</dbReference>
<evidence type="ECO:0000256" key="3">
    <source>
        <dbReference type="SAM" id="Phobius"/>
    </source>
</evidence>
<feature type="compositionally biased region" description="Basic and acidic residues" evidence="2">
    <location>
        <begin position="1118"/>
        <end position="1132"/>
    </location>
</feature>
<dbReference type="FunFam" id="1.20.58.830:FF:000002">
    <property type="entry name" value="Erythrocyte membrane protein 1, PfEMP1"/>
    <property type="match status" value="1"/>
</dbReference>
<feature type="compositionally biased region" description="Acidic residues" evidence="2">
    <location>
        <begin position="771"/>
        <end position="788"/>
    </location>
</feature>
<feature type="region of interest" description="Disordered" evidence="2">
    <location>
        <begin position="1069"/>
        <end position="1088"/>
    </location>
</feature>
<feature type="region of interest" description="Disordered" evidence="2">
    <location>
        <begin position="1976"/>
        <end position="1995"/>
    </location>
</feature>
<keyword evidence="3" id="KW-0472">Membrane</keyword>
<feature type="compositionally biased region" description="Low complexity" evidence="2">
    <location>
        <begin position="942"/>
        <end position="951"/>
    </location>
</feature>
<evidence type="ECO:0000256" key="1">
    <source>
        <dbReference type="SAM" id="Coils"/>
    </source>
</evidence>
<dbReference type="Pfam" id="PF15445">
    <property type="entry name" value="ATS"/>
    <property type="match status" value="1"/>
</dbReference>
<feature type="compositionally biased region" description="Basic and acidic residues" evidence="2">
    <location>
        <begin position="735"/>
        <end position="755"/>
    </location>
</feature>
<feature type="domain" description="Duffy-binding-like" evidence="4">
    <location>
        <begin position="595"/>
        <end position="738"/>
    </location>
</feature>
<dbReference type="GO" id="GO:0046789">
    <property type="term" value="F:host cell surface receptor binding"/>
    <property type="evidence" value="ECO:0007669"/>
    <property type="project" value="InterPro"/>
</dbReference>
<feature type="compositionally biased region" description="Low complexity" evidence="2">
    <location>
        <begin position="905"/>
        <end position="924"/>
    </location>
</feature>
<dbReference type="FunFam" id="1.10.1900.40:FF:000001">
    <property type="entry name" value="Erythrocyte membrane protein 1"/>
    <property type="match status" value="1"/>
</dbReference>
<feature type="compositionally biased region" description="Polar residues" evidence="2">
    <location>
        <begin position="1069"/>
        <end position="1087"/>
    </location>
</feature>
<dbReference type="InterPro" id="IPR042202">
    <property type="entry name" value="Duffy-ag-bd_sf"/>
</dbReference>
<keyword evidence="1" id="KW-0175">Coiled coil</keyword>
<dbReference type="InterPro" id="IPR054595">
    <property type="entry name" value="DBL_C"/>
</dbReference>